<dbReference type="SUPFAM" id="SSF53383">
    <property type="entry name" value="PLP-dependent transferases"/>
    <property type="match status" value="1"/>
</dbReference>
<dbReference type="Gene3D" id="3.40.640.10">
    <property type="entry name" value="Type I PLP-dependent aspartate aminotransferase-like (Major domain)"/>
    <property type="match status" value="1"/>
</dbReference>
<gene>
    <name evidence="2" type="ORF">SAMN05444320_105364</name>
</gene>
<evidence type="ECO:0000313" key="2">
    <source>
        <dbReference type="EMBL" id="SHF88969.1"/>
    </source>
</evidence>
<keyword evidence="2" id="KW-0456">Lyase</keyword>
<dbReference type="Gene3D" id="3.90.1150.10">
    <property type="entry name" value="Aspartate Aminotransferase, domain 1"/>
    <property type="match status" value="1"/>
</dbReference>
<dbReference type="Pfam" id="PF00266">
    <property type="entry name" value="Aminotran_5"/>
    <property type="match status" value="1"/>
</dbReference>
<dbReference type="EMBL" id="FQVN01000005">
    <property type="protein sequence ID" value="SHF88969.1"/>
    <property type="molecule type" value="Genomic_DNA"/>
</dbReference>
<dbReference type="InterPro" id="IPR000192">
    <property type="entry name" value="Aminotrans_V_dom"/>
</dbReference>
<evidence type="ECO:0000313" key="3">
    <source>
        <dbReference type="Proteomes" id="UP000184501"/>
    </source>
</evidence>
<dbReference type="Proteomes" id="UP000184501">
    <property type="component" value="Unassembled WGS sequence"/>
</dbReference>
<dbReference type="AlphaFoldDB" id="A0A1M5FBY7"/>
<dbReference type="InterPro" id="IPR015421">
    <property type="entry name" value="PyrdxlP-dep_Trfase_major"/>
</dbReference>
<protein>
    <submittedName>
        <fullName evidence="2">Selenocysteine lyase/Cysteine desulfurase</fullName>
    </submittedName>
</protein>
<accession>A0A1M5FBY7</accession>
<dbReference type="STRING" id="2017.SAMN05444320_105364"/>
<sequence>MRVHDSAPLDNAEPLLDVAALRADTPGCAEVIHFNNAGCGLLPAPVLSAMQDHLNLEARIGGYEASAARADEVRQFYVELGAMLNTGPDNIAFASSATHAYATALSAIPFEPGDVVLTTRHDFISNQIAFLSLRKRFGVRLVHAPDAPEGGVDVAAMADLMREHRPRLVAATHIPTNSGLVQPVAEIGRHCRELDLLYLVDACQSVGQYPLDVDEIGCDLLTATCRKFLRGPRGSGFLYVSDRVLRAGYEPLFIDMYGARWNAPGHYEPVRTAARFEDWEFPYAAVLGCAAAVRYARNVGVEAIARRTPALAARLRDQLAAVPGVRVLDQGARLGALVTFAIEGWQPESFKAAVDERRINSALSFRGLAQFDFGDKDVDWCLRLSPHYYNTEEEVDEVSAAVADLARLGSSAR</sequence>
<dbReference type="GO" id="GO:0016829">
    <property type="term" value="F:lyase activity"/>
    <property type="evidence" value="ECO:0007669"/>
    <property type="project" value="UniProtKB-KW"/>
</dbReference>
<keyword evidence="3" id="KW-1185">Reference proteome</keyword>
<name>A0A1M5FBY7_STRHI</name>
<feature type="domain" description="Aminotransferase class V" evidence="1">
    <location>
        <begin position="33"/>
        <end position="397"/>
    </location>
</feature>
<dbReference type="InterPro" id="IPR015422">
    <property type="entry name" value="PyrdxlP-dep_Trfase_small"/>
</dbReference>
<dbReference type="InterPro" id="IPR015424">
    <property type="entry name" value="PyrdxlP-dep_Trfase"/>
</dbReference>
<proteinExistence type="predicted"/>
<organism evidence="2 3">
    <name type="scientific">Streptoalloteichus hindustanus</name>
    <dbReference type="NCBI Taxonomy" id="2017"/>
    <lineage>
        <taxon>Bacteria</taxon>
        <taxon>Bacillati</taxon>
        <taxon>Actinomycetota</taxon>
        <taxon>Actinomycetes</taxon>
        <taxon>Pseudonocardiales</taxon>
        <taxon>Pseudonocardiaceae</taxon>
        <taxon>Streptoalloteichus</taxon>
    </lineage>
</organism>
<dbReference type="PANTHER" id="PTHR43586">
    <property type="entry name" value="CYSTEINE DESULFURASE"/>
    <property type="match status" value="1"/>
</dbReference>
<dbReference type="PANTHER" id="PTHR43586:SF24">
    <property type="entry name" value="BLR4730 PROTEIN"/>
    <property type="match status" value="1"/>
</dbReference>
<evidence type="ECO:0000259" key="1">
    <source>
        <dbReference type="Pfam" id="PF00266"/>
    </source>
</evidence>
<dbReference type="OrthoDB" id="9808002at2"/>
<dbReference type="RefSeq" id="WP_073484500.1">
    <property type="nucleotide sequence ID" value="NZ_FQVN01000005.1"/>
</dbReference>
<reference evidence="2 3" key="1">
    <citation type="submission" date="2016-11" db="EMBL/GenBank/DDBJ databases">
        <authorList>
            <person name="Jaros S."/>
            <person name="Januszkiewicz K."/>
            <person name="Wedrychowicz H."/>
        </authorList>
    </citation>
    <scope>NUCLEOTIDE SEQUENCE [LARGE SCALE GENOMIC DNA]</scope>
    <source>
        <strain evidence="2 3">DSM 44523</strain>
    </source>
</reference>